<name>A0A150H975_9MICO</name>
<dbReference type="InterPro" id="IPR003369">
    <property type="entry name" value="TatA/B/E"/>
</dbReference>
<dbReference type="GO" id="GO:0043953">
    <property type="term" value="P:protein transport by the Tat complex"/>
    <property type="evidence" value="ECO:0007669"/>
    <property type="project" value="UniProtKB-UniRule"/>
</dbReference>
<dbReference type="AlphaFoldDB" id="A0A150H975"/>
<dbReference type="HAMAP" id="MF_00236">
    <property type="entry name" value="TatA_E"/>
    <property type="match status" value="1"/>
</dbReference>
<organism evidence="11 14">
    <name type="scientific">Brevibacterium ravenspurgense</name>
    <dbReference type="NCBI Taxonomy" id="479117"/>
    <lineage>
        <taxon>Bacteria</taxon>
        <taxon>Bacillati</taxon>
        <taxon>Actinomycetota</taxon>
        <taxon>Actinomycetes</taxon>
        <taxon>Micrococcales</taxon>
        <taxon>Brevibacteriaceae</taxon>
        <taxon>Brevibacterium</taxon>
    </lineage>
</organism>
<evidence type="ECO:0000256" key="6">
    <source>
        <dbReference type="ARBA" id="ARBA00022989"/>
    </source>
</evidence>
<dbReference type="Pfam" id="PF02416">
    <property type="entry name" value="TatA_B_E"/>
    <property type="match status" value="1"/>
</dbReference>
<dbReference type="GO" id="GO:0033281">
    <property type="term" value="C:TAT protein transport complex"/>
    <property type="evidence" value="ECO:0007669"/>
    <property type="project" value="UniProtKB-UniRule"/>
</dbReference>
<evidence type="ECO:0000256" key="10">
    <source>
        <dbReference type="SAM" id="MobiDB-lite"/>
    </source>
</evidence>
<dbReference type="InterPro" id="IPR006312">
    <property type="entry name" value="TatA/E"/>
</dbReference>
<dbReference type="STRING" id="1176165.GCA_001584405_01028"/>
<dbReference type="Gene3D" id="1.20.5.3310">
    <property type="match status" value="1"/>
</dbReference>
<feature type="transmembrane region" description="Helical" evidence="9">
    <location>
        <begin position="6"/>
        <end position="26"/>
    </location>
</feature>
<keyword evidence="14" id="KW-1185">Reference proteome</keyword>
<evidence type="ECO:0000256" key="1">
    <source>
        <dbReference type="ARBA" id="ARBA00004162"/>
    </source>
</evidence>
<evidence type="ECO:0000256" key="9">
    <source>
        <dbReference type="HAMAP-Rule" id="MF_00236"/>
    </source>
</evidence>
<comment type="similarity">
    <text evidence="9">Belongs to the TatA/E family.</text>
</comment>
<keyword evidence="4 9" id="KW-0812">Transmembrane</keyword>
<gene>
    <name evidence="9 11" type="primary">tatA</name>
    <name evidence="11" type="ORF">Bravens_01248</name>
    <name evidence="12" type="ORF">CYJ40_01500</name>
</gene>
<dbReference type="PANTHER" id="PTHR42982:SF8">
    <property type="entry name" value="SEC-INDEPENDENT PROTEIN TRANSLOCASE PROTEIN TATA"/>
    <property type="match status" value="1"/>
</dbReference>
<evidence type="ECO:0000313" key="13">
    <source>
        <dbReference type="Proteomes" id="UP000242755"/>
    </source>
</evidence>
<comment type="caution">
    <text evidence="11">The sequence shown here is derived from an EMBL/GenBank/DDBJ whole genome shotgun (WGS) entry which is preliminary data.</text>
</comment>
<evidence type="ECO:0000256" key="3">
    <source>
        <dbReference type="ARBA" id="ARBA00022475"/>
    </source>
</evidence>
<dbReference type="EMBL" id="LQQC01000010">
    <property type="protein sequence ID" value="KXZ58210.1"/>
    <property type="molecule type" value="Genomic_DNA"/>
</dbReference>
<keyword evidence="2 9" id="KW-0813">Transport</keyword>
<evidence type="ECO:0000256" key="7">
    <source>
        <dbReference type="ARBA" id="ARBA00023010"/>
    </source>
</evidence>
<evidence type="ECO:0000313" key="12">
    <source>
        <dbReference type="EMBL" id="PKY71362.1"/>
    </source>
</evidence>
<keyword evidence="5 9" id="KW-0653">Protein transport</keyword>
<dbReference type="PANTHER" id="PTHR42982">
    <property type="entry name" value="SEC-INDEPENDENT PROTEIN TRANSLOCASE PROTEIN TATA"/>
    <property type="match status" value="1"/>
</dbReference>
<comment type="subunit">
    <text evidence="9">The Tat system comprises two distinct complexes: a TatABC complex, containing multiple copies of TatA, TatB and TatC subunits, and a separate TatA complex, containing only TatA subunits. Substrates initially bind to the TatABC complex, which probably triggers association of the separate TatA complex to form the active translocon.</text>
</comment>
<dbReference type="GO" id="GO:0008320">
    <property type="term" value="F:protein transmembrane transporter activity"/>
    <property type="evidence" value="ECO:0007669"/>
    <property type="project" value="UniProtKB-UniRule"/>
</dbReference>
<proteinExistence type="inferred from homology"/>
<dbReference type="Proteomes" id="UP000243589">
    <property type="component" value="Unassembled WGS sequence"/>
</dbReference>
<evidence type="ECO:0000256" key="4">
    <source>
        <dbReference type="ARBA" id="ARBA00022692"/>
    </source>
</evidence>
<feature type="region of interest" description="Disordered" evidence="10">
    <location>
        <begin position="42"/>
        <end position="90"/>
    </location>
</feature>
<evidence type="ECO:0000313" key="11">
    <source>
        <dbReference type="EMBL" id="KXZ58210.1"/>
    </source>
</evidence>
<dbReference type="RefSeq" id="WP_062021417.1">
    <property type="nucleotide sequence ID" value="NZ_LQQC01000010.1"/>
</dbReference>
<dbReference type="PATRIC" id="fig|479117.4.peg.1243"/>
<evidence type="ECO:0000256" key="5">
    <source>
        <dbReference type="ARBA" id="ARBA00022927"/>
    </source>
</evidence>
<evidence type="ECO:0000313" key="14">
    <source>
        <dbReference type="Proteomes" id="UP000243589"/>
    </source>
</evidence>
<protein>
    <recommendedName>
        <fullName evidence="9">Sec-independent protein translocase protein TatA</fullName>
    </recommendedName>
</protein>
<feature type="compositionally biased region" description="Polar residues" evidence="10">
    <location>
        <begin position="60"/>
        <end position="82"/>
    </location>
</feature>
<keyword evidence="3 9" id="KW-1003">Cell membrane</keyword>
<sequence>MRPGIWQIVIVVLVIVLIFGASRLPGVAKNVGKSMKIFRDEMKDFGKDEPSVSAPKDPSSIESKNAQPGSSDSAGEQASAQTEADDDKRK</sequence>
<dbReference type="Proteomes" id="UP000242755">
    <property type="component" value="Unassembled WGS sequence"/>
</dbReference>
<keyword evidence="7 9" id="KW-0811">Translocation</keyword>
<accession>A0A150H975</accession>
<dbReference type="EMBL" id="PKGO01000001">
    <property type="protein sequence ID" value="PKY71362.1"/>
    <property type="molecule type" value="Genomic_DNA"/>
</dbReference>
<reference evidence="11 14" key="1">
    <citation type="submission" date="2016-01" db="EMBL/GenBank/DDBJ databases">
        <title>Use of Whole Genome Sequencing to ascertain that Brevibacterium massiliense (Roux, Raoult 2009) is a later heterotypic synonym of Brevibacterium ravenspurgense (Mages 2008).</title>
        <authorList>
            <person name="Bernier A.-M."/>
            <person name="Burdz T."/>
            <person name="Huynh C."/>
            <person name="Pachecho A.L."/>
            <person name="Wiebe D."/>
            <person name="Bonner C."/>
            <person name="Bernard K."/>
        </authorList>
    </citation>
    <scope>NUCLEOTIDE SEQUENCE [LARGE SCALE GENOMIC DNA]</scope>
    <source>
        <strain evidence="11 14">CCUG56047</strain>
    </source>
</reference>
<comment type="function">
    <text evidence="9">Part of the twin-arginine translocation (Tat) system that transports large folded proteins containing a characteristic twin-arginine motif in their signal peptide across membranes. TatA could form the protein-conducting channel of the Tat system.</text>
</comment>
<evidence type="ECO:0000256" key="2">
    <source>
        <dbReference type="ARBA" id="ARBA00022448"/>
    </source>
</evidence>
<keyword evidence="6 9" id="KW-1133">Transmembrane helix</keyword>
<reference evidence="12 13" key="2">
    <citation type="submission" date="2017-12" db="EMBL/GenBank/DDBJ databases">
        <title>Phylogenetic diversity of female urinary microbiome.</title>
        <authorList>
            <person name="Thomas-White K."/>
            <person name="Wolfe A.J."/>
        </authorList>
    </citation>
    <scope>NUCLEOTIDE SEQUENCE [LARGE SCALE GENOMIC DNA]</scope>
    <source>
        <strain evidence="12 13">UMB0426</strain>
    </source>
</reference>
<keyword evidence="8 9" id="KW-0472">Membrane</keyword>
<evidence type="ECO:0000256" key="8">
    <source>
        <dbReference type="ARBA" id="ARBA00023136"/>
    </source>
</evidence>
<comment type="subcellular location">
    <subcellularLocation>
        <location evidence="1 9">Cell membrane</location>
        <topology evidence="1 9">Single-pass membrane protein</topology>
    </subcellularLocation>
</comment>
<dbReference type="NCBIfam" id="TIGR01411">
    <property type="entry name" value="tatAE"/>
    <property type="match status" value="1"/>
</dbReference>